<evidence type="ECO:0000313" key="3">
    <source>
        <dbReference type="Proteomes" id="UP000608530"/>
    </source>
</evidence>
<protein>
    <submittedName>
        <fullName evidence="2">Peptidylprolyl isomerase</fullName>
    </submittedName>
</protein>
<accession>A0A934Q7G5</accession>
<dbReference type="Proteomes" id="UP000608530">
    <property type="component" value="Unassembled WGS sequence"/>
</dbReference>
<evidence type="ECO:0000313" key="2">
    <source>
        <dbReference type="EMBL" id="MBK0419108.1"/>
    </source>
</evidence>
<keyword evidence="3" id="KW-1185">Reference proteome</keyword>
<dbReference type="EMBL" id="JAEHOH010000011">
    <property type="protein sequence ID" value="MBK0419108.1"/>
    <property type="molecule type" value="Genomic_DNA"/>
</dbReference>
<feature type="chain" id="PRO_5037297404" evidence="1">
    <location>
        <begin position="22"/>
        <end position="315"/>
    </location>
</feature>
<dbReference type="RefSeq" id="WP_200115255.1">
    <property type="nucleotide sequence ID" value="NZ_JAEHOH010000011.1"/>
</dbReference>
<dbReference type="PROSITE" id="PS51257">
    <property type="entry name" value="PROKAR_LIPOPROTEIN"/>
    <property type="match status" value="1"/>
</dbReference>
<keyword evidence="2" id="KW-0413">Isomerase</keyword>
<proteinExistence type="predicted"/>
<gene>
    <name evidence="2" type="ORF">JD276_08670</name>
</gene>
<feature type="signal peptide" evidence="1">
    <location>
        <begin position="1"/>
        <end position="21"/>
    </location>
</feature>
<name>A0A934Q7G5_9MICO</name>
<sequence length="315" mass="32287">MRRRIVPATAAIALLLGGATACSSATPAESCAPTLEPGALSDNVTVLGEVGATPEVTIPDDMVITNWQRTVVSEGEDRSAVATEGSLATINLAFFDSKSGELLDEAIGRDAERGASFVLVDRDVPNPIGEAVRCAAPGDRVVVAMSPEDSAQMGAQFGLSEGASLVSVVDVVALSEPEIDGRAKGLPSGFPAVVTDDSGQPGVVLPPRDLPAGKHSATRIAGDGPEVRADDSVIADVLVVDAETGAVATDPATGQPFNSWESGTPRPLYTEDQMGQSGVTFRDEITGKKVGSQVVVVENDEQGSRVSVVNILGIG</sequence>
<comment type="caution">
    <text evidence="2">The sequence shown here is derived from an EMBL/GenBank/DDBJ whole genome shotgun (WGS) entry which is preliminary data.</text>
</comment>
<dbReference type="AlphaFoldDB" id="A0A934Q7G5"/>
<organism evidence="2 3">
    <name type="scientific">Leucobacter chromiisoli</name>
    <dbReference type="NCBI Taxonomy" id="2796471"/>
    <lineage>
        <taxon>Bacteria</taxon>
        <taxon>Bacillati</taxon>
        <taxon>Actinomycetota</taxon>
        <taxon>Actinomycetes</taxon>
        <taxon>Micrococcales</taxon>
        <taxon>Microbacteriaceae</taxon>
        <taxon>Leucobacter</taxon>
    </lineage>
</organism>
<evidence type="ECO:0000256" key="1">
    <source>
        <dbReference type="SAM" id="SignalP"/>
    </source>
</evidence>
<dbReference type="GO" id="GO:0016853">
    <property type="term" value="F:isomerase activity"/>
    <property type="evidence" value="ECO:0007669"/>
    <property type="project" value="UniProtKB-KW"/>
</dbReference>
<reference evidence="2" key="1">
    <citation type="submission" date="2020-12" db="EMBL/GenBank/DDBJ databases">
        <title>Leucobacter sp. CAS1, isolated from Chromium sludge.</title>
        <authorList>
            <person name="Xu Z."/>
        </authorList>
    </citation>
    <scope>NUCLEOTIDE SEQUENCE</scope>
    <source>
        <strain evidence="2">CSA1</strain>
    </source>
</reference>
<keyword evidence="1" id="KW-0732">Signal</keyword>